<protein>
    <submittedName>
        <fullName evidence="1">Uncharacterized protein</fullName>
    </submittedName>
</protein>
<evidence type="ECO:0000313" key="1">
    <source>
        <dbReference type="EMBL" id="OHV46620.1"/>
    </source>
</evidence>
<dbReference type="RefSeq" id="WP_071059503.1">
    <property type="nucleotide sequence ID" value="NZ_MAXA01000002.1"/>
</dbReference>
<gene>
    <name evidence="1" type="ORF">BBK14_01875</name>
</gene>
<evidence type="ECO:0000313" key="2">
    <source>
        <dbReference type="Proteomes" id="UP000179769"/>
    </source>
</evidence>
<proteinExistence type="predicted"/>
<comment type="caution">
    <text evidence="1">The sequence shown here is derived from an EMBL/GenBank/DDBJ whole genome shotgun (WGS) entry which is preliminary data.</text>
</comment>
<name>A0A1S1RK55_9ACTN</name>
<sequence length="75" mass="7862">MDDEEIRDLVAGAAAADTVAAYPMPDDRVLIAARDAAGEVVASFTIDRDKARRWVDGTLGAALILTEVLADSSDA</sequence>
<dbReference type="EMBL" id="MAXA01000002">
    <property type="protein sequence ID" value="OHV46620.1"/>
    <property type="molecule type" value="Genomic_DNA"/>
</dbReference>
<keyword evidence="2" id="KW-1185">Reference proteome</keyword>
<dbReference type="AlphaFoldDB" id="A0A1S1RK55"/>
<organism evidence="1 2">
    <name type="scientific">Parafrankia soli</name>
    <dbReference type="NCBI Taxonomy" id="2599596"/>
    <lineage>
        <taxon>Bacteria</taxon>
        <taxon>Bacillati</taxon>
        <taxon>Actinomycetota</taxon>
        <taxon>Actinomycetes</taxon>
        <taxon>Frankiales</taxon>
        <taxon>Frankiaceae</taxon>
        <taxon>Parafrankia</taxon>
    </lineage>
</organism>
<dbReference type="Proteomes" id="UP000179769">
    <property type="component" value="Unassembled WGS sequence"/>
</dbReference>
<accession>A0A1S1RK55</accession>
<reference evidence="2" key="1">
    <citation type="submission" date="2016-07" db="EMBL/GenBank/DDBJ databases">
        <title>Frankia sp. NRRL B-16219 Genome sequencing.</title>
        <authorList>
            <person name="Ghodhbane-Gtari F."/>
            <person name="Swanson E."/>
            <person name="Gueddou A."/>
            <person name="Louati M."/>
            <person name="Nouioui I."/>
            <person name="Hezbri K."/>
            <person name="Abebe-Akele F."/>
            <person name="Simpson S."/>
            <person name="Morris K."/>
            <person name="Thomas K."/>
            <person name="Gtari M."/>
            <person name="Tisa L.S."/>
        </authorList>
    </citation>
    <scope>NUCLEOTIDE SEQUENCE [LARGE SCALE GENOMIC DNA]</scope>
    <source>
        <strain evidence="2">NRRL B-16219</strain>
    </source>
</reference>
<dbReference type="OrthoDB" id="3218364at2"/>